<dbReference type="InterPro" id="IPR000648">
    <property type="entry name" value="Oxysterol-bd"/>
</dbReference>
<evidence type="ECO:0000313" key="10">
    <source>
        <dbReference type="Proteomes" id="UP000734854"/>
    </source>
</evidence>
<dbReference type="PANTHER" id="PTHR10972">
    <property type="entry name" value="OXYSTEROL-BINDING PROTEIN-RELATED"/>
    <property type="match status" value="1"/>
</dbReference>
<dbReference type="Pfam" id="PF01237">
    <property type="entry name" value="Oxysterol_BP"/>
    <property type="match status" value="2"/>
</dbReference>
<dbReference type="Proteomes" id="UP000734854">
    <property type="component" value="Unassembled WGS sequence"/>
</dbReference>
<dbReference type="InterPro" id="IPR011993">
    <property type="entry name" value="PH-like_dom_sf"/>
</dbReference>
<dbReference type="SMART" id="SM00233">
    <property type="entry name" value="PH"/>
    <property type="match status" value="1"/>
</dbReference>
<dbReference type="Pfam" id="PF15413">
    <property type="entry name" value="PH_11"/>
    <property type="match status" value="1"/>
</dbReference>
<dbReference type="InterPro" id="IPR037239">
    <property type="entry name" value="OSBP_sf"/>
</dbReference>
<dbReference type="CDD" id="cd13294">
    <property type="entry name" value="PH_ORP_plant"/>
    <property type="match status" value="1"/>
</dbReference>
<dbReference type="GO" id="GO:0005829">
    <property type="term" value="C:cytosol"/>
    <property type="evidence" value="ECO:0007669"/>
    <property type="project" value="TreeGrafter"/>
</dbReference>
<feature type="region of interest" description="Disordered" evidence="7">
    <location>
        <begin position="106"/>
        <end position="126"/>
    </location>
</feature>
<evidence type="ECO:0000256" key="7">
    <source>
        <dbReference type="SAM" id="MobiDB-lite"/>
    </source>
</evidence>
<dbReference type="GO" id="GO:0016020">
    <property type="term" value="C:membrane"/>
    <property type="evidence" value="ECO:0007669"/>
    <property type="project" value="TreeGrafter"/>
</dbReference>
<keyword evidence="6" id="KW-0446">Lipid-binding</keyword>
<feature type="region of interest" description="Disordered" evidence="7">
    <location>
        <begin position="204"/>
        <end position="226"/>
    </location>
</feature>
<evidence type="ECO:0000256" key="2">
    <source>
        <dbReference type="ARBA" id="ARBA00008842"/>
    </source>
</evidence>
<protein>
    <recommendedName>
        <fullName evidence="8">PH domain-containing protein</fullName>
    </recommendedName>
</protein>
<accession>A0A8J5L487</accession>
<dbReference type="GO" id="GO:0006869">
    <property type="term" value="P:lipid transport"/>
    <property type="evidence" value="ECO:0007669"/>
    <property type="project" value="UniProtKB-KW"/>
</dbReference>
<comment type="function">
    <text evidence="1">May be involved in the transport of sterols.</text>
</comment>
<comment type="similarity">
    <text evidence="2">Belongs to the OSBP family.</text>
</comment>
<proteinExistence type="inferred from homology"/>
<sequence length="986" mass="111209">MGFSMGIQYSGVRSRRRWGFSSARGEGRRSGYFDNGEGAGDGGFGGWGGVDAWNGGGFGFGGTRGGGGASYSKCSAAGRHTLVAMPFHHNANTLINIVYFPTGKQQGGVKNQPTKLLRQRASATISRPPRRLRRLRRRRLSLQKAHYPAMNPFCCASSAPVSPAAAAAAATSLTFPSLPAMPPPPPPLPPPPFTSDVRRREFFPANRGGGLRSPAGPDGDQGRCHRSADLSASHRTSFHDAPLDHREVQLNNIVGDGIVGILHKWVNYGKGWRPRWFVLHDGVLSFYKIHGPDRIDLRQESEKGSKIIGEESARRLARRKKGGSHHTRKPVGEVHLKVSSIRESRSDDKRFSIFSGTKRLHLRAETGDDRVAWVEVLQAMKDMFPRISNGDHMAPVENVVVSTEKLRKRLQEDGLSETAIQDCEQIMRSEFAALHKQLVLLQQKQTLLVDTLRHLEGANNDPIEAVLTYLGHFEGSFKSPESSFQRSDYDSDDQNDYGIGSVSDSSSMQYEGLKYSHVTRRKKMPDPVEKEKGVSLWSIIKDNIGKDLTKVCLPVYFNEPLSSLQKCFEDLEYSYLLDQASEWSKKWYAAAIGLFFVQIKISENFDFHLIFGNGLMRMLNVAAFAVSAYASTDGRSCKPFNPLLGETYEADYPDKGLRFFSEKVEARICIVQRISRRKSKTLLLSVLLVIPFVGDRESFDINVRHVPSFLVKILQVSHHPMIVACHCEGKGWKFWGDSNLKSKFWGRSIQLDPVGVLTLEFDDGEVFQWNKVATSIYNLILGKLYCDHYGIMRIQGNREYSCKLKFKEQSIIDRNPHQVQGIVQDRNGRTVATLFGKWDESMHYVNGDCSGKGRGCEPLSEAHLLWKRSRPPSCPTRYNLTRFAITLNELTPGLKEKLPPTDSRLRPDQRCLENGQYEMANAEKLRLEKCQRQARKMQERGWKPRWFAKDKENDTYKYVGGYWEAREEGKWDGCPDIFGQVKLMID</sequence>
<evidence type="ECO:0000256" key="1">
    <source>
        <dbReference type="ARBA" id="ARBA00003361"/>
    </source>
</evidence>
<dbReference type="SUPFAM" id="SSF144000">
    <property type="entry name" value="Oxysterol-binding protein-like"/>
    <property type="match status" value="2"/>
</dbReference>
<evidence type="ECO:0000256" key="6">
    <source>
        <dbReference type="ARBA" id="ARBA00023121"/>
    </source>
</evidence>
<evidence type="ECO:0000256" key="5">
    <source>
        <dbReference type="ARBA" id="ARBA00023055"/>
    </source>
</evidence>
<evidence type="ECO:0000313" key="9">
    <source>
        <dbReference type="EMBL" id="KAG6500396.1"/>
    </source>
</evidence>
<gene>
    <name evidence="9" type="ORF">ZIOFF_040241</name>
</gene>
<keyword evidence="10" id="KW-1185">Reference proteome</keyword>
<feature type="domain" description="PH" evidence="8">
    <location>
        <begin position="252"/>
        <end position="382"/>
    </location>
</feature>
<keyword evidence="5" id="KW-0445">Lipid transport</keyword>
<dbReference type="Gene3D" id="2.40.160.120">
    <property type="match status" value="1"/>
</dbReference>
<dbReference type="GO" id="GO:0032934">
    <property type="term" value="F:sterol binding"/>
    <property type="evidence" value="ECO:0007669"/>
    <property type="project" value="TreeGrafter"/>
</dbReference>
<dbReference type="PROSITE" id="PS50003">
    <property type="entry name" value="PH_DOMAIN"/>
    <property type="match status" value="1"/>
</dbReference>
<dbReference type="AlphaFoldDB" id="A0A8J5L487"/>
<evidence type="ECO:0000259" key="8">
    <source>
        <dbReference type="PROSITE" id="PS50003"/>
    </source>
</evidence>
<reference evidence="9 10" key="1">
    <citation type="submission" date="2020-08" db="EMBL/GenBank/DDBJ databases">
        <title>Plant Genome Project.</title>
        <authorList>
            <person name="Zhang R.-G."/>
        </authorList>
    </citation>
    <scope>NUCLEOTIDE SEQUENCE [LARGE SCALE GENOMIC DNA]</scope>
    <source>
        <tissue evidence="9">Rhizome</tissue>
    </source>
</reference>
<dbReference type="FunFam" id="3.30.70.3490:FF:000013">
    <property type="entry name" value="Oxysterol-binding protein-related protein 2A"/>
    <property type="match status" value="1"/>
</dbReference>
<dbReference type="Gene3D" id="2.30.29.30">
    <property type="entry name" value="Pleckstrin-homology domain (PH domain)/Phosphotyrosine-binding domain (PTB)"/>
    <property type="match status" value="1"/>
</dbReference>
<comment type="caution">
    <text evidence="9">The sequence shown here is derived from an EMBL/GenBank/DDBJ whole genome shotgun (WGS) entry which is preliminary data.</text>
</comment>
<feature type="region of interest" description="Disordered" evidence="7">
    <location>
        <begin position="480"/>
        <end position="504"/>
    </location>
</feature>
<dbReference type="SUPFAM" id="SSF50729">
    <property type="entry name" value="PH domain-like"/>
    <property type="match status" value="1"/>
</dbReference>
<dbReference type="EMBL" id="JACMSC010000011">
    <property type="protein sequence ID" value="KAG6500396.1"/>
    <property type="molecule type" value="Genomic_DNA"/>
</dbReference>
<name>A0A8J5L487_ZINOF</name>
<dbReference type="PANTHER" id="PTHR10972:SF96">
    <property type="entry name" value="OXYSTEROL-BINDING PROTEIN-RELATED PROTEIN 1A-RELATED"/>
    <property type="match status" value="1"/>
</dbReference>
<dbReference type="InterPro" id="IPR001849">
    <property type="entry name" value="PH_domain"/>
</dbReference>
<dbReference type="FunFam" id="2.40.160.120:FF:000012">
    <property type="entry name" value="Oxysterol-binding protein-related protein 2A"/>
    <property type="match status" value="1"/>
</dbReference>
<evidence type="ECO:0000256" key="4">
    <source>
        <dbReference type="ARBA" id="ARBA00023054"/>
    </source>
</evidence>
<dbReference type="Gene3D" id="3.30.70.3490">
    <property type="match status" value="1"/>
</dbReference>
<keyword evidence="3" id="KW-0813">Transport</keyword>
<keyword evidence="4" id="KW-0175">Coiled coil</keyword>
<organism evidence="9 10">
    <name type="scientific">Zingiber officinale</name>
    <name type="common">Ginger</name>
    <name type="synonym">Amomum zingiber</name>
    <dbReference type="NCBI Taxonomy" id="94328"/>
    <lineage>
        <taxon>Eukaryota</taxon>
        <taxon>Viridiplantae</taxon>
        <taxon>Streptophyta</taxon>
        <taxon>Embryophyta</taxon>
        <taxon>Tracheophyta</taxon>
        <taxon>Spermatophyta</taxon>
        <taxon>Magnoliopsida</taxon>
        <taxon>Liliopsida</taxon>
        <taxon>Zingiberales</taxon>
        <taxon>Zingiberaceae</taxon>
        <taxon>Zingiber</taxon>
    </lineage>
</organism>
<evidence type="ECO:0000256" key="3">
    <source>
        <dbReference type="ARBA" id="ARBA00022448"/>
    </source>
</evidence>